<name>A0A915HMQ6_ROMCU</name>
<evidence type="ECO:0000313" key="1">
    <source>
        <dbReference type="Proteomes" id="UP000887565"/>
    </source>
</evidence>
<sequence length="82" mass="9308">IFDRQERRASAQAPACSQQALESLLGDPTNQLAYAPKFLEAMVLNWPKEPCFKCGRQNNEYTYYRLEFSGCAFRPEHGGFSG</sequence>
<reference evidence="2" key="1">
    <citation type="submission" date="2022-11" db="UniProtKB">
        <authorList>
            <consortium name="WormBaseParasite"/>
        </authorList>
    </citation>
    <scope>IDENTIFICATION</scope>
</reference>
<evidence type="ECO:0000313" key="2">
    <source>
        <dbReference type="WBParaSite" id="nRc.2.0.1.t02964-RA"/>
    </source>
</evidence>
<accession>A0A915HMQ6</accession>
<dbReference type="AlphaFoldDB" id="A0A915HMQ6"/>
<dbReference type="Proteomes" id="UP000887565">
    <property type="component" value="Unplaced"/>
</dbReference>
<dbReference type="WBParaSite" id="nRc.2.0.1.t02964-RA">
    <property type="protein sequence ID" value="nRc.2.0.1.t02964-RA"/>
    <property type="gene ID" value="nRc.2.0.1.g02964"/>
</dbReference>
<protein>
    <submittedName>
        <fullName evidence="2">Uncharacterized protein</fullName>
    </submittedName>
</protein>
<keyword evidence="1" id="KW-1185">Reference proteome</keyword>
<organism evidence="1 2">
    <name type="scientific">Romanomermis culicivorax</name>
    <name type="common">Nematode worm</name>
    <dbReference type="NCBI Taxonomy" id="13658"/>
    <lineage>
        <taxon>Eukaryota</taxon>
        <taxon>Metazoa</taxon>
        <taxon>Ecdysozoa</taxon>
        <taxon>Nematoda</taxon>
        <taxon>Enoplea</taxon>
        <taxon>Dorylaimia</taxon>
        <taxon>Mermithida</taxon>
        <taxon>Mermithoidea</taxon>
        <taxon>Mermithidae</taxon>
        <taxon>Romanomermis</taxon>
    </lineage>
</organism>
<proteinExistence type="predicted"/>